<proteinExistence type="predicted"/>
<name>A0A9Q8SA97_9PEZI</name>
<keyword evidence="1" id="KW-1133">Transmembrane helix</keyword>
<protein>
    <submittedName>
        <fullName evidence="2">Uncharacterized protein</fullName>
    </submittedName>
</protein>
<gene>
    <name evidence="2" type="ORF">CLUP02_00219</name>
</gene>
<feature type="transmembrane region" description="Helical" evidence="1">
    <location>
        <begin position="198"/>
        <end position="215"/>
    </location>
</feature>
<feature type="transmembrane region" description="Helical" evidence="1">
    <location>
        <begin position="149"/>
        <end position="167"/>
    </location>
</feature>
<keyword evidence="1" id="KW-0472">Membrane</keyword>
<dbReference type="Proteomes" id="UP000830671">
    <property type="component" value="Chromosome 1"/>
</dbReference>
<keyword evidence="3" id="KW-1185">Reference proteome</keyword>
<accession>A0A9Q8SA97</accession>
<evidence type="ECO:0000313" key="3">
    <source>
        <dbReference type="Proteomes" id="UP000830671"/>
    </source>
</evidence>
<dbReference type="EMBL" id="CP019471">
    <property type="protein sequence ID" value="UQC73574.1"/>
    <property type="molecule type" value="Genomic_DNA"/>
</dbReference>
<dbReference type="RefSeq" id="XP_049135228.1">
    <property type="nucleotide sequence ID" value="XM_049279271.1"/>
</dbReference>
<dbReference type="GeneID" id="73334281"/>
<keyword evidence="1" id="KW-0812">Transmembrane</keyword>
<organism evidence="2 3">
    <name type="scientific">Colletotrichum lupini</name>
    <dbReference type="NCBI Taxonomy" id="145971"/>
    <lineage>
        <taxon>Eukaryota</taxon>
        <taxon>Fungi</taxon>
        <taxon>Dikarya</taxon>
        <taxon>Ascomycota</taxon>
        <taxon>Pezizomycotina</taxon>
        <taxon>Sordariomycetes</taxon>
        <taxon>Hypocreomycetidae</taxon>
        <taxon>Glomerellales</taxon>
        <taxon>Glomerellaceae</taxon>
        <taxon>Colletotrichum</taxon>
        <taxon>Colletotrichum acutatum species complex</taxon>
    </lineage>
</organism>
<evidence type="ECO:0000256" key="1">
    <source>
        <dbReference type="SAM" id="Phobius"/>
    </source>
</evidence>
<reference evidence="2" key="1">
    <citation type="journal article" date="2021" name="Mol. Plant Microbe Interact.">
        <title>Complete Genome Sequence of the Plant-Pathogenic Fungus Colletotrichum lupini.</title>
        <authorList>
            <person name="Baroncelli R."/>
            <person name="Pensec F."/>
            <person name="Da Lio D."/>
            <person name="Boufleur T."/>
            <person name="Vicente I."/>
            <person name="Sarrocco S."/>
            <person name="Picot A."/>
            <person name="Baraldi E."/>
            <person name="Sukno S."/>
            <person name="Thon M."/>
            <person name="Le Floch G."/>
        </authorList>
    </citation>
    <scope>NUCLEOTIDE SEQUENCE</scope>
    <source>
        <strain evidence="2">IMI 504893</strain>
    </source>
</reference>
<evidence type="ECO:0000313" key="2">
    <source>
        <dbReference type="EMBL" id="UQC73574.1"/>
    </source>
</evidence>
<dbReference type="AlphaFoldDB" id="A0A9Q8SA97"/>
<sequence>MADRVNSSAPRGGQIRIAALLDRAQPAYNSQHRELRPTFLSMDFVEKLGLKPLPSTPGAWKQRSARYPKSRMAKLAAEMGTIFGSMILKENAVLGQTREPLEHPTSWDAGLSAQFEVSGEGWHSGIGNLLGNSPKQMVIQILTTPTPRMLMVGLITYGIGASMLYHMNDRHKHQDAVIAIGIVIGVCLGIFMDMDGQAILLRILPWAVLIALWLSDMGHQFFGTRNAQLATVSTAIW</sequence>
<dbReference type="KEGG" id="clup:CLUP02_00219"/>
<feature type="transmembrane region" description="Helical" evidence="1">
    <location>
        <begin position="176"/>
        <end position="192"/>
    </location>
</feature>